<dbReference type="Pfam" id="PF01758">
    <property type="entry name" value="SBF"/>
    <property type="match status" value="1"/>
</dbReference>
<feature type="transmembrane region" description="Helical" evidence="5">
    <location>
        <begin position="268"/>
        <end position="291"/>
    </location>
</feature>
<evidence type="ECO:0000313" key="7">
    <source>
        <dbReference type="Proteomes" id="UP001597519"/>
    </source>
</evidence>
<evidence type="ECO:0000256" key="3">
    <source>
        <dbReference type="ARBA" id="ARBA00022989"/>
    </source>
</evidence>
<keyword evidence="2 5" id="KW-0812">Transmembrane</keyword>
<evidence type="ECO:0000256" key="4">
    <source>
        <dbReference type="ARBA" id="ARBA00023136"/>
    </source>
</evidence>
<evidence type="ECO:0000313" key="6">
    <source>
        <dbReference type="EMBL" id="MFD2829869.1"/>
    </source>
</evidence>
<comment type="subcellular location">
    <subcellularLocation>
        <location evidence="1">Membrane</location>
        <topology evidence="1">Multi-pass membrane protein</topology>
    </subcellularLocation>
</comment>
<feature type="transmembrane region" description="Helical" evidence="5">
    <location>
        <begin position="133"/>
        <end position="157"/>
    </location>
</feature>
<dbReference type="PANTHER" id="PTHR10361:SF28">
    <property type="entry name" value="P3 PROTEIN-RELATED"/>
    <property type="match status" value="1"/>
</dbReference>
<proteinExistence type="predicted"/>
<keyword evidence="3 5" id="KW-1133">Transmembrane helix</keyword>
<name>A0ABW5WWV7_9STAP</name>
<dbReference type="PANTHER" id="PTHR10361">
    <property type="entry name" value="SODIUM-BILE ACID COTRANSPORTER"/>
    <property type="match status" value="1"/>
</dbReference>
<evidence type="ECO:0000256" key="2">
    <source>
        <dbReference type="ARBA" id="ARBA00022692"/>
    </source>
</evidence>
<dbReference type="Gene3D" id="1.20.1530.20">
    <property type="match status" value="1"/>
</dbReference>
<comment type="caution">
    <text evidence="6">The sequence shown here is derived from an EMBL/GenBank/DDBJ whole genome shotgun (WGS) entry which is preliminary data.</text>
</comment>
<sequence length="314" mass="33335">MNALIRFSQFVGNTFAVWCIVFAVLAFMIPDGFTWITPYINTLLGIIMFGMGLTLKARDFKNVAKAPVKVLAVVLAQYIIMPLLAVGLVFVFSLPPEIAIGVILVGCCPGGTSSNVMTFLAKGNVALSISATAISTLLAPIVTPLLTLFLASALLPVSFQDMFMSILSIVLLPIVLGFIVSSFLGTHVEKVEGVLPLVSVIGIIGVLSAVVSNNVENILQSGLLIFGVVILHNILGYVLGFILAKVLRFDLSDQKAMSIEVGMQNSGLAAALATAHFAPIAAVPAALFSVWHNISGSLAANWMKRMKDTKESDQ</sequence>
<feature type="transmembrane region" description="Helical" evidence="5">
    <location>
        <begin position="7"/>
        <end position="29"/>
    </location>
</feature>
<keyword evidence="4 5" id="KW-0472">Membrane</keyword>
<keyword evidence="7" id="KW-1185">Reference proteome</keyword>
<organism evidence="6 7">
    <name type="scientific">Corticicoccus populi</name>
    <dbReference type="NCBI Taxonomy" id="1812821"/>
    <lineage>
        <taxon>Bacteria</taxon>
        <taxon>Bacillati</taxon>
        <taxon>Bacillota</taxon>
        <taxon>Bacilli</taxon>
        <taxon>Bacillales</taxon>
        <taxon>Staphylococcaceae</taxon>
        <taxon>Corticicoccus</taxon>
    </lineage>
</organism>
<protein>
    <submittedName>
        <fullName evidence="6">Bile acid:sodium symporter family protein</fullName>
    </submittedName>
</protein>
<feature type="transmembrane region" description="Helical" evidence="5">
    <location>
        <begin position="35"/>
        <end position="55"/>
    </location>
</feature>
<feature type="transmembrane region" description="Helical" evidence="5">
    <location>
        <begin position="98"/>
        <end position="121"/>
    </location>
</feature>
<accession>A0ABW5WWV7</accession>
<feature type="transmembrane region" description="Helical" evidence="5">
    <location>
        <begin position="163"/>
        <end position="186"/>
    </location>
</feature>
<evidence type="ECO:0000256" key="5">
    <source>
        <dbReference type="SAM" id="Phobius"/>
    </source>
</evidence>
<dbReference type="EMBL" id="JBHUOQ010000001">
    <property type="protein sequence ID" value="MFD2829869.1"/>
    <property type="molecule type" value="Genomic_DNA"/>
</dbReference>
<dbReference type="InterPro" id="IPR002657">
    <property type="entry name" value="BilAc:Na_symport/Acr3"/>
</dbReference>
<dbReference type="RefSeq" id="WP_377772265.1">
    <property type="nucleotide sequence ID" value="NZ_JBHUOQ010000001.1"/>
</dbReference>
<feature type="transmembrane region" description="Helical" evidence="5">
    <location>
        <begin position="223"/>
        <end position="247"/>
    </location>
</feature>
<evidence type="ECO:0000256" key="1">
    <source>
        <dbReference type="ARBA" id="ARBA00004141"/>
    </source>
</evidence>
<dbReference type="Proteomes" id="UP001597519">
    <property type="component" value="Unassembled WGS sequence"/>
</dbReference>
<reference evidence="7" key="1">
    <citation type="journal article" date="2019" name="Int. J. Syst. Evol. Microbiol.">
        <title>The Global Catalogue of Microorganisms (GCM) 10K type strain sequencing project: providing services to taxonomists for standard genome sequencing and annotation.</title>
        <authorList>
            <consortium name="The Broad Institute Genomics Platform"/>
            <consortium name="The Broad Institute Genome Sequencing Center for Infectious Disease"/>
            <person name="Wu L."/>
            <person name="Ma J."/>
        </authorList>
    </citation>
    <scope>NUCLEOTIDE SEQUENCE [LARGE SCALE GENOMIC DNA]</scope>
    <source>
        <strain evidence="7">KCTC 33575</strain>
    </source>
</reference>
<dbReference type="InterPro" id="IPR004710">
    <property type="entry name" value="Bilac:Na_transpt"/>
</dbReference>
<dbReference type="InterPro" id="IPR038770">
    <property type="entry name" value="Na+/solute_symporter_sf"/>
</dbReference>
<gene>
    <name evidence="6" type="ORF">ACFSX4_05260</name>
</gene>
<feature type="transmembrane region" description="Helical" evidence="5">
    <location>
        <begin position="67"/>
        <end position="92"/>
    </location>
</feature>
<feature type="transmembrane region" description="Helical" evidence="5">
    <location>
        <begin position="193"/>
        <end position="211"/>
    </location>
</feature>